<keyword evidence="1" id="KW-0472">Membrane</keyword>
<keyword evidence="3" id="KW-1185">Reference proteome</keyword>
<evidence type="ECO:0000313" key="3">
    <source>
        <dbReference type="Proteomes" id="UP001283361"/>
    </source>
</evidence>
<organism evidence="2 3">
    <name type="scientific">Elysia crispata</name>
    <name type="common">lettuce slug</name>
    <dbReference type="NCBI Taxonomy" id="231223"/>
    <lineage>
        <taxon>Eukaryota</taxon>
        <taxon>Metazoa</taxon>
        <taxon>Spiralia</taxon>
        <taxon>Lophotrochozoa</taxon>
        <taxon>Mollusca</taxon>
        <taxon>Gastropoda</taxon>
        <taxon>Heterobranchia</taxon>
        <taxon>Euthyneura</taxon>
        <taxon>Panpulmonata</taxon>
        <taxon>Sacoglossa</taxon>
        <taxon>Placobranchoidea</taxon>
        <taxon>Plakobranchidae</taxon>
        <taxon>Elysia</taxon>
    </lineage>
</organism>
<accession>A0AAE1DHY6</accession>
<evidence type="ECO:0000256" key="1">
    <source>
        <dbReference type="SAM" id="Phobius"/>
    </source>
</evidence>
<proteinExistence type="predicted"/>
<sequence>MGKPPSRRNHNANTAQYAKKSVRLVSLFSKHLFILPVYLSALLRCLHLNRETPIPAPDKPFYVPLSQLDLATSAPRRPRNFAYLPLDRKRRL</sequence>
<dbReference type="EMBL" id="JAWDGP010003742">
    <property type="protein sequence ID" value="KAK3771389.1"/>
    <property type="molecule type" value="Genomic_DNA"/>
</dbReference>
<gene>
    <name evidence="2" type="ORF">RRG08_050440</name>
</gene>
<dbReference type="Proteomes" id="UP001283361">
    <property type="component" value="Unassembled WGS sequence"/>
</dbReference>
<feature type="transmembrane region" description="Helical" evidence="1">
    <location>
        <begin position="21"/>
        <end position="43"/>
    </location>
</feature>
<comment type="caution">
    <text evidence="2">The sequence shown here is derived from an EMBL/GenBank/DDBJ whole genome shotgun (WGS) entry which is preliminary data.</text>
</comment>
<keyword evidence="1" id="KW-1133">Transmembrane helix</keyword>
<keyword evidence="1" id="KW-0812">Transmembrane</keyword>
<name>A0AAE1DHY6_9GAST</name>
<reference evidence="2" key="1">
    <citation type="journal article" date="2023" name="G3 (Bethesda)">
        <title>A reference genome for the long-term kleptoplast-retaining sea slug Elysia crispata morphotype clarki.</title>
        <authorList>
            <person name="Eastman K.E."/>
            <person name="Pendleton A.L."/>
            <person name="Shaikh M.A."/>
            <person name="Suttiyut T."/>
            <person name="Ogas R."/>
            <person name="Tomko P."/>
            <person name="Gavelis G."/>
            <person name="Widhalm J.R."/>
            <person name="Wisecaver J.H."/>
        </authorList>
    </citation>
    <scope>NUCLEOTIDE SEQUENCE</scope>
    <source>
        <strain evidence="2">ECLA1</strain>
    </source>
</reference>
<evidence type="ECO:0000313" key="2">
    <source>
        <dbReference type="EMBL" id="KAK3771389.1"/>
    </source>
</evidence>
<protein>
    <submittedName>
        <fullName evidence="2">Uncharacterized protein</fullName>
    </submittedName>
</protein>
<dbReference type="AlphaFoldDB" id="A0AAE1DHY6"/>